<evidence type="ECO:0000256" key="1">
    <source>
        <dbReference type="SAM" id="Coils"/>
    </source>
</evidence>
<evidence type="ECO:0000256" key="2">
    <source>
        <dbReference type="SAM" id="MobiDB-lite"/>
    </source>
</evidence>
<gene>
    <name evidence="4" type="ORF">MYCGRDRAFT_94838</name>
</gene>
<evidence type="ECO:0000313" key="5">
    <source>
        <dbReference type="Proteomes" id="UP000008062"/>
    </source>
</evidence>
<protein>
    <recommendedName>
        <fullName evidence="3">F-box domain-containing protein</fullName>
    </recommendedName>
</protein>
<feature type="coiled-coil region" evidence="1">
    <location>
        <begin position="302"/>
        <end position="362"/>
    </location>
</feature>
<keyword evidence="1" id="KW-0175">Coiled coil</keyword>
<evidence type="ECO:0000259" key="3">
    <source>
        <dbReference type="Pfam" id="PF00646"/>
    </source>
</evidence>
<dbReference type="Proteomes" id="UP000008062">
    <property type="component" value="Chromosome 7"/>
</dbReference>
<sequence length="421" mass="47932">MMAHASFPSTLPSADMVTVPETSNAAAQFFGIYEMVEQVMQYMEPAHILRSQKVSRTFREVVRSSPRVQTAAYLRPPIDARRPIWQVVYRGSQPFKIIYHPCRSTYRKTMDRSMAERVTSGPMRHIDYTGENGQLNISPAQPNPSILRFSKPLMTDVTLCGCPTCIMSEDVGWRFREGENDRQPRIMTTTFPSIPLQDLVAKNSSCLGMFLSSPPITRATIILALTGPETIKGVFPTCRHHMARPGGITVRHLLEAAERRGPKLVIHSIWPHGDYCWATEQTQERVRLWEVGAPCKKVLRDKAMSEQEVKEQEVRKQELKQEEVKAQEVKEKALATKELEQREAKAKRVKEAERRDRKLKEAEFKANIMRNQESDQISEAKKSCHRPTAPHTLAKCLISDEGRVKAKPTQSSDWRGFTFGA</sequence>
<evidence type="ECO:0000313" key="4">
    <source>
        <dbReference type="EMBL" id="EGP85904.1"/>
    </source>
</evidence>
<dbReference type="AlphaFoldDB" id="F9XFG5"/>
<dbReference type="InterPro" id="IPR001810">
    <property type="entry name" value="F-box_dom"/>
</dbReference>
<accession>F9XFG5</accession>
<dbReference type="Pfam" id="PF00646">
    <property type="entry name" value="F-box"/>
    <property type="match status" value="1"/>
</dbReference>
<organism evidence="4 5">
    <name type="scientific">Zymoseptoria tritici (strain CBS 115943 / IPO323)</name>
    <name type="common">Speckled leaf blotch fungus</name>
    <name type="synonym">Septoria tritici</name>
    <dbReference type="NCBI Taxonomy" id="336722"/>
    <lineage>
        <taxon>Eukaryota</taxon>
        <taxon>Fungi</taxon>
        <taxon>Dikarya</taxon>
        <taxon>Ascomycota</taxon>
        <taxon>Pezizomycotina</taxon>
        <taxon>Dothideomycetes</taxon>
        <taxon>Dothideomycetidae</taxon>
        <taxon>Mycosphaerellales</taxon>
        <taxon>Mycosphaerellaceae</taxon>
        <taxon>Zymoseptoria</taxon>
    </lineage>
</organism>
<dbReference type="EMBL" id="CM001202">
    <property type="protein sequence ID" value="EGP85904.1"/>
    <property type="molecule type" value="Genomic_DNA"/>
</dbReference>
<feature type="domain" description="F-box" evidence="3">
    <location>
        <begin position="34"/>
        <end position="67"/>
    </location>
</feature>
<name>F9XFG5_ZYMTI</name>
<dbReference type="SUPFAM" id="SSF81383">
    <property type="entry name" value="F-box domain"/>
    <property type="match status" value="1"/>
</dbReference>
<dbReference type="InParanoid" id="F9XFG5"/>
<dbReference type="KEGG" id="ztr:MYCGRDRAFT_94838"/>
<keyword evidence="5" id="KW-1185">Reference proteome</keyword>
<reference evidence="4 5" key="1">
    <citation type="journal article" date="2011" name="PLoS Genet.">
        <title>Finished genome of the fungal wheat pathogen Mycosphaerella graminicola reveals dispensome structure, chromosome plasticity, and stealth pathogenesis.</title>
        <authorList>
            <person name="Goodwin S.B."/>
            <person name="Ben M'barek S."/>
            <person name="Dhillon B."/>
            <person name="Wittenberg A.H.J."/>
            <person name="Crane C.F."/>
            <person name="Hane J.K."/>
            <person name="Foster A.J."/>
            <person name="Van der Lee T.A.J."/>
            <person name="Grimwood J."/>
            <person name="Aerts A."/>
            <person name="Antoniw J."/>
            <person name="Bailey A."/>
            <person name="Bluhm B."/>
            <person name="Bowler J."/>
            <person name="Bristow J."/>
            <person name="van der Burgt A."/>
            <person name="Canto-Canche B."/>
            <person name="Churchill A.C.L."/>
            <person name="Conde-Ferraez L."/>
            <person name="Cools H.J."/>
            <person name="Coutinho P.M."/>
            <person name="Csukai M."/>
            <person name="Dehal P."/>
            <person name="De Wit P."/>
            <person name="Donzelli B."/>
            <person name="van de Geest H.C."/>
            <person name="van Ham R.C.H.J."/>
            <person name="Hammond-Kosack K.E."/>
            <person name="Henrissat B."/>
            <person name="Kilian A."/>
            <person name="Kobayashi A.K."/>
            <person name="Koopmann E."/>
            <person name="Kourmpetis Y."/>
            <person name="Kuzniar A."/>
            <person name="Lindquist E."/>
            <person name="Lombard V."/>
            <person name="Maliepaard C."/>
            <person name="Martins N."/>
            <person name="Mehrabi R."/>
            <person name="Nap J.P.H."/>
            <person name="Ponomarenko A."/>
            <person name="Rudd J.J."/>
            <person name="Salamov A."/>
            <person name="Schmutz J."/>
            <person name="Schouten H.J."/>
            <person name="Shapiro H."/>
            <person name="Stergiopoulos I."/>
            <person name="Torriani S.F.F."/>
            <person name="Tu H."/>
            <person name="de Vries R.P."/>
            <person name="Waalwijk C."/>
            <person name="Ware S.B."/>
            <person name="Wiebenga A."/>
            <person name="Zwiers L.-H."/>
            <person name="Oliver R.P."/>
            <person name="Grigoriev I.V."/>
            <person name="Kema G.H.J."/>
        </authorList>
    </citation>
    <scope>NUCLEOTIDE SEQUENCE [LARGE SCALE GENOMIC DNA]</scope>
    <source>
        <strain evidence="5">CBS 115943 / IPO323</strain>
    </source>
</reference>
<dbReference type="GeneID" id="13397666"/>
<dbReference type="InterPro" id="IPR036047">
    <property type="entry name" value="F-box-like_dom_sf"/>
</dbReference>
<dbReference type="HOGENOM" id="CLU_652487_0_0_1"/>
<proteinExistence type="predicted"/>
<dbReference type="RefSeq" id="XP_003850928.1">
    <property type="nucleotide sequence ID" value="XM_003850880.1"/>
</dbReference>
<feature type="region of interest" description="Disordered" evidence="2">
    <location>
        <begin position="369"/>
        <end position="389"/>
    </location>
</feature>
<dbReference type="OrthoDB" id="3800738at2759"/>